<sequence length="124" mass="14278">MDAKAQGLADPLYLQKVINQWWIPEFPTRLPLEAKCQMSVRHENRLETGTLYKVSCCYIEDVFVCPPHVGRRYESRRTEVSTYYMLINLDSCCTIIGGGGSFSSWGISQVLINDFLLDFVYLTR</sequence>
<name>A0AAV4NNF0_CAEEX</name>
<evidence type="ECO:0000313" key="2">
    <source>
        <dbReference type="Proteomes" id="UP001054945"/>
    </source>
</evidence>
<keyword evidence="2" id="KW-1185">Reference proteome</keyword>
<comment type="caution">
    <text evidence="1">The sequence shown here is derived from an EMBL/GenBank/DDBJ whole genome shotgun (WGS) entry which is preliminary data.</text>
</comment>
<organism evidence="1 2">
    <name type="scientific">Caerostris extrusa</name>
    <name type="common">Bark spider</name>
    <name type="synonym">Caerostris bankana</name>
    <dbReference type="NCBI Taxonomy" id="172846"/>
    <lineage>
        <taxon>Eukaryota</taxon>
        <taxon>Metazoa</taxon>
        <taxon>Ecdysozoa</taxon>
        <taxon>Arthropoda</taxon>
        <taxon>Chelicerata</taxon>
        <taxon>Arachnida</taxon>
        <taxon>Araneae</taxon>
        <taxon>Araneomorphae</taxon>
        <taxon>Entelegynae</taxon>
        <taxon>Araneoidea</taxon>
        <taxon>Araneidae</taxon>
        <taxon>Caerostris</taxon>
    </lineage>
</organism>
<dbReference type="AlphaFoldDB" id="A0AAV4NNF0"/>
<gene>
    <name evidence="1" type="ORF">CEXT_286901</name>
</gene>
<evidence type="ECO:0000313" key="1">
    <source>
        <dbReference type="EMBL" id="GIX85323.1"/>
    </source>
</evidence>
<reference evidence="1 2" key="1">
    <citation type="submission" date="2021-06" db="EMBL/GenBank/DDBJ databases">
        <title>Caerostris extrusa draft genome.</title>
        <authorList>
            <person name="Kono N."/>
            <person name="Arakawa K."/>
        </authorList>
    </citation>
    <scope>NUCLEOTIDE SEQUENCE [LARGE SCALE GENOMIC DNA]</scope>
</reference>
<proteinExistence type="predicted"/>
<accession>A0AAV4NNF0</accession>
<dbReference type="Proteomes" id="UP001054945">
    <property type="component" value="Unassembled WGS sequence"/>
</dbReference>
<dbReference type="EMBL" id="BPLR01003507">
    <property type="protein sequence ID" value="GIX85323.1"/>
    <property type="molecule type" value="Genomic_DNA"/>
</dbReference>
<protein>
    <submittedName>
        <fullName evidence="1">Uncharacterized protein</fullName>
    </submittedName>
</protein>